<reference evidence="8" key="1">
    <citation type="submission" date="2025-08" db="UniProtKB">
        <authorList>
            <consortium name="RefSeq"/>
        </authorList>
    </citation>
    <scope>IDENTIFICATION</scope>
</reference>
<dbReference type="SUPFAM" id="SSF52540">
    <property type="entry name" value="P-loop containing nucleoside triphosphate hydrolases"/>
    <property type="match status" value="3"/>
</dbReference>
<dbReference type="InterPro" id="IPR006703">
    <property type="entry name" value="G_AIG1"/>
</dbReference>
<dbReference type="PANTHER" id="PTHR10903">
    <property type="entry name" value="GTPASE, IMAP FAMILY MEMBER-RELATED"/>
    <property type="match status" value="1"/>
</dbReference>
<sequence length="847" mass="95559">MEHDDDRERASTAQPEVRLVLIGRRWAGKSASGNTILRKRRLECGRSRTAQCEVRHEEVDGRKLVVVDAPGWSDSLSLAEIPEGDKQELKVMASKCPPGPHAFLLVVPTDTAFSEEQRRTVEVHMKLLGSRAWRHTVVLFTCQDSLGEKSIEQHIESEGAPLRWLIERCGNRYHAFNNQEQSDAAQVTELLQKVDGVVRGNDGGYYEMDAKVVSIISEKQRAVRDRAEIRRRAAEEQAERMKGLLTEMKPAHTLRVVLLGSRGVGKSSLGNVILGIKAGDNGKRTTRAVAQQGRVGDAEVTVVDTPGWCKGFSASETPEAIKDELRRSVFLCPPGPHAFLLVLDADASFNANHREAVATHVELLGGDAWRRAVVVFTRGDWLGARSVEQFIEGEGEALRSLVDFCGNRYHVMENRNRDEGTQVTELLEKVRAVAGDGSDCFTPDEQILIDIEDRRRKVEERARRRENEVKAKRQSLRGSRNRLEELRIMMLGQKTDGKSATGNNLLRQDAFATCENERCQVHEASVAGRRIRVVDTPGWRKEDSIDLDNEIVHGLSLSPSGLHVVLLVVPLDLTFSAARKAALENQMSLFGPSVWKHTMVLFTYGDKLLDRTVEEHIERERGALRWLVDKCDNRYHVMDNTKRSDVSQVRELFEKVEELVAENKGQVFSPDVSDIHLRIEEKFERSRLKHVLKPRLLKECRRRELELMRGFRETLLELQDGIRGSGTGNKPMSCIVDMAKGRKKDPKLKKENIDAKISREIEKLEAKMMTSEECLGRSMEFLNPDFSGGSHSSVSDYDKVLGWLSKLHIDTNPENQLTLNFSRSSGYGSVLPKNTEHDQDFSDDDDI</sequence>
<dbReference type="Gene3D" id="3.40.50.300">
    <property type="entry name" value="P-loop containing nucleotide triphosphate hydrolases"/>
    <property type="match status" value="3"/>
</dbReference>
<dbReference type="InParanoid" id="A0A6P7M8B6"/>
<evidence type="ECO:0000259" key="6">
    <source>
        <dbReference type="PROSITE" id="PS51720"/>
    </source>
</evidence>
<feature type="coiled-coil region" evidence="4">
    <location>
        <begin position="448"/>
        <end position="475"/>
    </location>
</feature>
<protein>
    <submittedName>
        <fullName evidence="8">GTPase IMAP family member 8-like</fullName>
    </submittedName>
</protein>
<dbReference type="CDD" id="cd01852">
    <property type="entry name" value="AIG1"/>
    <property type="match status" value="1"/>
</dbReference>
<evidence type="ECO:0000256" key="1">
    <source>
        <dbReference type="ARBA" id="ARBA00008535"/>
    </source>
</evidence>
<evidence type="ECO:0000313" key="8">
    <source>
        <dbReference type="RefSeq" id="XP_029003261.1"/>
    </source>
</evidence>
<evidence type="ECO:0000256" key="3">
    <source>
        <dbReference type="ARBA" id="ARBA00023134"/>
    </source>
</evidence>
<evidence type="ECO:0000256" key="4">
    <source>
        <dbReference type="SAM" id="Coils"/>
    </source>
</evidence>
<dbReference type="OrthoDB" id="9982588at2759"/>
<dbReference type="InterPro" id="IPR045058">
    <property type="entry name" value="GIMA/IAN/Toc"/>
</dbReference>
<dbReference type="RefSeq" id="XP_029003261.1">
    <property type="nucleotide sequence ID" value="XM_029147428.3"/>
</dbReference>
<feature type="region of interest" description="Disordered" evidence="5">
    <location>
        <begin position="828"/>
        <end position="847"/>
    </location>
</feature>
<dbReference type="AlphaFoldDB" id="A0A6P7M8B6"/>
<feature type="domain" description="AIG1-type G" evidence="6">
    <location>
        <begin position="14"/>
        <end position="215"/>
    </location>
</feature>
<keyword evidence="2" id="KW-0547">Nucleotide-binding</keyword>
<evidence type="ECO:0000313" key="7">
    <source>
        <dbReference type="Proteomes" id="UP000515150"/>
    </source>
</evidence>
<keyword evidence="4" id="KW-0175">Coiled coil</keyword>
<dbReference type="FunFam" id="3.40.50.300:FF:001809">
    <property type="entry name" value="Si:ch1073-365p7.2"/>
    <property type="match status" value="3"/>
</dbReference>
<dbReference type="GO" id="GO:0005525">
    <property type="term" value="F:GTP binding"/>
    <property type="evidence" value="ECO:0007669"/>
    <property type="project" value="UniProtKB-KW"/>
</dbReference>
<dbReference type="PANTHER" id="PTHR10903:SF107">
    <property type="entry name" value="GTPASE IMAP FAMILY MEMBER 4-LIKE-RELATED"/>
    <property type="match status" value="1"/>
</dbReference>
<keyword evidence="7" id="KW-1185">Reference proteome</keyword>
<dbReference type="KEGG" id="bspl:114853717"/>
<dbReference type="PROSITE" id="PS51720">
    <property type="entry name" value="G_AIG1"/>
    <property type="match status" value="3"/>
</dbReference>
<keyword evidence="3" id="KW-0342">GTP-binding</keyword>
<gene>
    <name evidence="8" type="primary">LOC114853717</name>
</gene>
<accession>A0A6P7M8B6</accession>
<dbReference type="GeneID" id="114853717"/>
<proteinExistence type="inferred from homology"/>
<feature type="coiled-coil region" evidence="4">
    <location>
        <begin position="217"/>
        <end position="244"/>
    </location>
</feature>
<feature type="domain" description="AIG1-type G" evidence="6">
    <location>
        <begin position="251"/>
        <end position="452"/>
    </location>
</feature>
<name>A0A6P7M8B6_BETSP</name>
<dbReference type="InterPro" id="IPR027417">
    <property type="entry name" value="P-loop_NTPase"/>
</dbReference>
<dbReference type="Proteomes" id="UP000515150">
    <property type="component" value="Chromosome 4"/>
</dbReference>
<dbReference type="Pfam" id="PF04548">
    <property type="entry name" value="AIG1"/>
    <property type="match status" value="3"/>
</dbReference>
<evidence type="ECO:0000256" key="5">
    <source>
        <dbReference type="SAM" id="MobiDB-lite"/>
    </source>
</evidence>
<evidence type="ECO:0000256" key="2">
    <source>
        <dbReference type="ARBA" id="ARBA00022741"/>
    </source>
</evidence>
<organism evidence="7 8">
    <name type="scientific">Betta splendens</name>
    <name type="common">Siamese fighting fish</name>
    <dbReference type="NCBI Taxonomy" id="158456"/>
    <lineage>
        <taxon>Eukaryota</taxon>
        <taxon>Metazoa</taxon>
        <taxon>Chordata</taxon>
        <taxon>Craniata</taxon>
        <taxon>Vertebrata</taxon>
        <taxon>Euteleostomi</taxon>
        <taxon>Actinopterygii</taxon>
        <taxon>Neopterygii</taxon>
        <taxon>Teleostei</taxon>
        <taxon>Neoteleostei</taxon>
        <taxon>Acanthomorphata</taxon>
        <taxon>Anabantaria</taxon>
        <taxon>Anabantiformes</taxon>
        <taxon>Anabantoidei</taxon>
        <taxon>Osphronemidae</taxon>
        <taxon>Betta</taxon>
    </lineage>
</organism>
<feature type="domain" description="AIG1-type G" evidence="6">
    <location>
        <begin position="483"/>
        <end position="677"/>
    </location>
</feature>
<comment type="similarity">
    <text evidence="1">Belongs to the TRAFAC class TrmE-Era-EngA-EngB-Septin-like GTPase superfamily. AIG1/Toc34/Toc159-like paraseptin GTPase family. IAN subfamily.</text>
</comment>